<dbReference type="AlphaFoldDB" id="A0A1I8F5Q1"/>
<feature type="region of interest" description="Disordered" evidence="1">
    <location>
        <begin position="17"/>
        <end position="43"/>
    </location>
</feature>
<organism evidence="2 3">
    <name type="scientific">Macrostomum lignano</name>
    <dbReference type="NCBI Taxonomy" id="282301"/>
    <lineage>
        <taxon>Eukaryota</taxon>
        <taxon>Metazoa</taxon>
        <taxon>Spiralia</taxon>
        <taxon>Lophotrochozoa</taxon>
        <taxon>Platyhelminthes</taxon>
        <taxon>Rhabditophora</taxon>
        <taxon>Macrostomorpha</taxon>
        <taxon>Macrostomida</taxon>
        <taxon>Macrostomidae</taxon>
        <taxon>Macrostomum</taxon>
    </lineage>
</organism>
<name>A0A1I8F5Q1_9PLAT</name>
<dbReference type="WBParaSite" id="maker-unitig_21470-snap-gene-0.2-mRNA-1">
    <property type="protein sequence ID" value="maker-unitig_21470-snap-gene-0.2-mRNA-1"/>
    <property type="gene ID" value="maker-unitig_21470-snap-gene-0.2"/>
</dbReference>
<reference evidence="3" key="1">
    <citation type="submission" date="2016-11" db="UniProtKB">
        <authorList>
            <consortium name="WormBaseParasite"/>
        </authorList>
    </citation>
    <scope>IDENTIFICATION</scope>
</reference>
<accession>A0A1I8F5Q1</accession>
<evidence type="ECO:0000256" key="1">
    <source>
        <dbReference type="SAM" id="MobiDB-lite"/>
    </source>
</evidence>
<dbReference type="Proteomes" id="UP000095280">
    <property type="component" value="Unplaced"/>
</dbReference>
<sequence length="174" mass="18571">RYCFSHFVPEVHGCGQAARKRQPGESLSGSATSGPVAPPNPTGRLCDAAQLHRRVVARGSERHGAVQGGARLGRTWLQSTADGAAPIYSRSRLSQAAVEQQEGGGSAGSQNDGRLPMLSWLWSKPNSKPSCRLPRDNDANSGPTATLDDLDDIHERVVCPALTTKKATLARLHR</sequence>
<protein>
    <submittedName>
        <fullName evidence="3">SCA7 domain-containing protein</fullName>
    </submittedName>
</protein>
<keyword evidence="2" id="KW-1185">Reference proteome</keyword>
<evidence type="ECO:0000313" key="2">
    <source>
        <dbReference type="Proteomes" id="UP000095280"/>
    </source>
</evidence>
<feature type="region of interest" description="Disordered" evidence="1">
    <location>
        <begin position="94"/>
        <end position="148"/>
    </location>
</feature>
<evidence type="ECO:0000313" key="3">
    <source>
        <dbReference type="WBParaSite" id="maker-unitig_21470-snap-gene-0.2-mRNA-1"/>
    </source>
</evidence>
<proteinExistence type="predicted"/>